<dbReference type="AlphaFoldDB" id="A0A4U0V910"/>
<evidence type="ECO:0000256" key="1">
    <source>
        <dbReference type="SAM" id="MobiDB-lite"/>
    </source>
</evidence>
<feature type="region of interest" description="Disordered" evidence="1">
    <location>
        <begin position="43"/>
        <end position="63"/>
    </location>
</feature>
<gene>
    <name evidence="2" type="ORF">B0A54_05200</name>
</gene>
<organism evidence="2 3">
    <name type="scientific">Friedmanniomyces endolithicus</name>
    <dbReference type="NCBI Taxonomy" id="329885"/>
    <lineage>
        <taxon>Eukaryota</taxon>
        <taxon>Fungi</taxon>
        <taxon>Dikarya</taxon>
        <taxon>Ascomycota</taxon>
        <taxon>Pezizomycotina</taxon>
        <taxon>Dothideomycetes</taxon>
        <taxon>Dothideomycetidae</taxon>
        <taxon>Mycosphaerellales</taxon>
        <taxon>Teratosphaeriaceae</taxon>
        <taxon>Friedmanniomyces</taxon>
    </lineage>
</organism>
<proteinExistence type="predicted"/>
<accession>A0A4U0V910</accession>
<feature type="region of interest" description="Disordered" evidence="1">
    <location>
        <begin position="88"/>
        <end position="107"/>
    </location>
</feature>
<reference evidence="2 3" key="1">
    <citation type="submission" date="2017-03" db="EMBL/GenBank/DDBJ databases">
        <title>Genomes of endolithic fungi from Antarctica.</title>
        <authorList>
            <person name="Coleine C."/>
            <person name="Masonjones S."/>
            <person name="Stajich J.E."/>
        </authorList>
    </citation>
    <scope>NUCLEOTIDE SEQUENCE [LARGE SCALE GENOMIC DNA]</scope>
    <source>
        <strain evidence="2 3">CCFEE 5311</strain>
    </source>
</reference>
<name>A0A4U0V910_9PEZI</name>
<dbReference type="EMBL" id="NAJP01000015">
    <property type="protein sequence ID" value="TKA44456.1"/>
    <property type="molecule type" value="Genomic_DNA"/>
</dbReference>
<comment type="caution">
    <text evidence="2">The sequence shown here is derived from an EMBL/GenBank/DDBJ whole genome shotgun (WGS) entry which is preliminary data.</text>
</comment>
<evidence type="ECO:0000313" key="2">
    <source>
        <dbReference type="EMBL" id="TKA44456.1"/>
    </source>
</evidence>
<dbReference type="OrthoDB" id="5419162at2759"/>
<protein>
    <submittedName>
        <fullName evidence="2">Uncharacterized protein</fullName>
    </submittedName>
</protein>
<dbReference type="Proteomes" id="UP000310066">
    <property type="component" value="Unassembled WGS sequence"/>
</dbReference>
<evidence type="ECO:0000313" key="3">
    <source>
        <dbReference type="Proteomes" id="UP000310066"/>
    </source>
</evidence>
<sequence length="142" mass="15076">MADDEDFEVDPALAEAMGFSGFGVQPGKKRKYDTNDTFVDPDLAKDSNGAFTKPAGKGANSLPLGLRKKESAASGLPMKPAMNEASGAGIVNETPVGPLERSLGSGQSDLQALRAGVKNERGDMVYFKPSFLEDPWKNLKPT</sequence>